<gene>
    <name evidence="1" type="ORF">F7D71_15870</name>
</gene>
<dbReference type="AlphaFoldDB" id="A0AA90VA70"/>
<sequence>MALRKLGLKEDNMQYFSFDSVLIGKKNKNTLWEKIIDWLLNHFMPMANPTLDKNLGYVKEWYIEYDDVEEYANREVGVAENGLVVFKAPFEENWGYWCDNDMTMDDYRNLNIHAISKEAFEKLWNEEIQLPFGTESNSSK</sequence>
<evidence type="ECO:0000313" key="1">
    <source>
        <dbReference type="EMBL" id="MQN79304.1"/>
    </source>
</evidence>
<evidence type="ECO:0000313" key="2">
    <source>
        <dbReference type="Proteomes" id="UP000423156"/>
    </source>
</evidence>
<name>A0AA90VA70_9BACT</name>
<dbReference type="RefSeq" id="WP_153093869.1">
    <property type="nucleotide sequence ID" value="NZ_VZBX01000032.1"/>
</dbReference>
<dbReference type="Proteomes" id="UP000423156">
    <property type="component" value="Unassembled WGS sequence"/>
</dbReference>
<dbReference type="EMBL" id="VZBZ01000176">
    <property type="protein sequence ID" value="MQN79304.1"/>
    <property type="molecule type" value="Genomic_DNA"/>
</dbReference>
<proteinExistence type="predicted"/>
<comment type="caution">
    <text evidence="1">The sequence shown here is derived from an EMBL/GenBank/DDBJ whole genome shotgun (WGS) entry which is preliminary data.</text>
</comment>
<reference evidence="2" key="1">
    <citation type="submission" date="2019-09" db="EMBL/GenBank/DDBJ databases">
        <title>Distinct polysaccharide growth profiles of human intestinal Prevotella copri isolates.</title>
        <authorList>
            <person name="Fehlner-Peach H."/>
            <person name="Magnabosco C."/>
            <person name="Raghavan V."/>
            <person name="Scher J.U."/>
            <person name="Tett A."/>
            <person name="Cox L.M."/>
            <person name="Gottsegen C."/>
            <person name="Watters A."/>
            <person name="Wiltshire- Gordon J.D."/>
            <person name="Segata N."/>
            <person name="Bonneau R."/>
            <person name="Littman D.R."/>
        </authorList>
    </citation>
    <scope>NUCLEOTIDE SEQUENCE [LARGE SCALE GENOMIC DNA]</scope>
    <source>
        <strain evidence="2">BU41712</strain>
    </source>
</reference>
<protein>
    <submittedName>
        <fullName evidence="1">Uncharacterized protein</fullName>
    </submittedName>
</protein>
<accession>A0AA90VA70</accession>
<organism evidence="1 2">
    <name type="scientific">Segatella copri</name>
    <dbReference type="NCBI Taxonomy" id="165179"/>
    <lineage>
        <taxon>Bacteria</taxon>
        <taxon>Pseudomonadati</taxon>
        <taxon>Bacteroidota</taxon>
        <taxon>Bacteroidia</taxon>
        <taxon>Bacteroidales</taxon>
        <taxon>Prevotellaceae</taxon>
        <taxon>Segatella</taxon>
    </lineage>
</organism>